<dbReference type="Proteomes" id="UP000199312">
    <property type="component" value="Unassembled WGS sequence"/>
</dbReference>
<keyword evidence="2" id="KW-0808">Transferase</keyword>
<dbReference type="PANTHER" id="PTHR22916">
    <property type="entry name" value="GLYCOSYLTRANSFERASE"/>
    <property type="match status" value="1"/>
</dbReference>
<gene>
    <name evidence="2" type="ORF">SAMN04488006_2267</name>
</gene>
<dbReference type="CDD" id="cd00761">
    <property type="entry name" value="Glyco_tranf_GTA_type"/>
    <property type="match status" value="1"/>
</dbReference>
<protein>
    <submittedName>
        <fullName evidence="2">Glycosyl transferase family 2</fullName>
    </submittedName>
</protein>
<sequence>MISILIPVYNYNVSNLVNELHKQLNIENVDFEIICIDDCSSVIYEENLELSKLNNTKFFQLPKNIGRSKIRNLLVFKAKFEWLIFLDSDVIPEKGNFIKNYMEVIRNSTAKVFCGGLVYESTKPESIKILRWVYGRKREQIDTKIRKSKLYQNFFTANILINKSIFNSVKFNESIVKYGYEDVLFAQDLKTNKIDICHIDNRVFHLGLENSFVFLNKTKESIENLLNISSSRFFEGDDLKLYRIFKKLKKYKVSGGVGYLFYVFKKLLEINLTSGKPSLLVFDMYKLGYLCYLNLNYKSV</sequence>
<dbReference type="PANTHER" id="PTHR22916:SF3">
    <property type="entry name" value="UDP-GLCNAC:BETAGAL BETA-1,3-N-ACETYLGLUCOSAMINYLTRANSFERASE-LIKE PROTEIN 1"/>
    <property type="match status" value="1"/>
</dbReference>
<dbReference type="Pfam" id="PF00535">
    <property type="entry name" value="Glycos_transf_2"/>
    <property type="match status" value="1"/>
</dbReference>
<dbReference type="AlphaFoldDB" id="A0A1I6R618"/>
<dbReference type="SUPFAM" id="SSF53448">
    <property type="entry name" value="Nucleotide-diphospho-sugar transferases"/>
    <property type="match status" value="1"/>
</dbReference>
<reference evidence="3" key="1">
    <citation type="submission" date="2016-10" db="EMBL/GenBank/DDBJ databases">
        <authorList>
            <person name="Varghese N."/>
            <person name="Submissions S."/>
        </authorList>
    </citation>
    <scope>NUCLEOTIDE SEQUENCE [LARGE SCALE GENOMIC DNA]</scope>
    <source>
        <strain evidence="3">DSM 24450</strain>
    </source>
</reference>
<dbReference type="OrthoDB" id="761861at2"/>
<accession>A0A1I6R618</accession>
<dbReference type="STRING" id="593133.SAMN04488006_2267"/>
<evidence type="ECO:0000259" key="1">
    <source>
        <dbReference type="Pfam" id="PF00535"/>
    </source>
</evidence>
<name>A0A1I6R618_9FLAO</name>
<dbReference type="GO" id="GO:0016758">
    <property type="term" value="F:hexosyltransferase activity"/>
    <property type="evidence" value="ECO:0007669"/>
    <property type="project" value="UniProtKB-ARBA"/>
</dbReference>
<organism evidence="2 3">
    <name type="scientific">Lutibacter maritimus</name>
    <dbReference type="NCBI Taxonomy" id="593133"/>
    <lineage>
        <taxon>Bacteria</taxon>
        <taxon>Pseudomonadati</taxon>
        <taxon>Bacteroidota</taxon>
        <taxon>Flavobacteriia</taxon>
        <taxon>Flavobacteriales</taxon>
        <taxon>Flavobacteriaceae</taxon>
        <taxon>Lutibacter</taxon>
    </lineage>
</organism>
<dbReference type="RefSeq" id="WP_090226426.1">
    <property type="nucleotide sequence ID" value="NZ_FOZP01000005.1"/>
</dbReference>
<proteinExistence type="predicted"/>
<dbReference type="Gene3D" id="3.90.550.10">
    <property type="entry name" value="Spore Coat Polysaccharide Biosynthesis Protein SpsA, Chain A"/>
    <property type="match status" value="1"/>
</dbReference>
<evidence type="ECO:0000313" key="2">
    <source>
        <dbReference type="EMBL" id="SFS60125.1"/>
    </source>
</evidence>
<dbReference type="InterPro" id="IPR029044">
    <property type="entry name" value="Nucleotide-diphossugar_trans"/>
</dbReference>
<evidence type="ECO:0000313" key="3">
    <source>
        <dbReference type="Proteomes" id="UP000199312"/>
    </source>
</evidence>
<keyword evidence="3" id="KW-1185">Reference proteome</keyword>
<feature type="domain" description="Glycosyltransferase 2-like" evidence="1">
    <location>
        <begin position="3"/>
        <end position="166"/>
    </location>
</feature>
<dbReference type="EMBL" id="FOZP01000005">
    <property type="protein sequence ID" value="SFS60125.1"/>
    <property type="molecule type" value="Genomic_DNA"/>
</dbReference>
<dbReference type="InterPro" id="IPR001173">
    <property type="entry name" value="Glyco_trans_2-like"/>
</dbReference>